<sequence length="262" mass="30250">MKAAAPSYKGFRYPAEIISHVVWLYHRFPLSFREVEELLLARGIIVSHETIRQWCTRFGPQYAAGLRRGRPQAGDTWHLDEVYLKINGAWRYLWRAVDQDGNVPDILVQSRRDARAAKRFLARLMKKQRRVPQVMVTDKPKSYGTAHRTLMPAAGHRSHQGLNNRAENSHQPTRQRERAMKGFRSPRAAQRFLSTFSQISPHFRPRRHRMTATEYRTEMHHRFATWNEITGTTAMPTTACPGAGNRPHQTPPPAQPAILQTT</sequence>
<feature type="region of interest" description="Disordered" evidence="4">
    <location>
        <begin position="234"/>
        <end position="262"/>
    </location>
</feature>
<keyword evidence="2" id="KW-0238">DNA-binding</keyword>
<name>A0ABW0XU96_9ACTN</name>
<dbReference type="Pfam" id="PF13610">
    <property type="entry name" value="DDE_Tnp_IS240"/>
    <property type="match status" value="1"/>
</dbReference>
<dbReference type="PANTHER" id="PTHR35528">
    <property type="entry name" value="BLL1675 PROTEIN"/>
    <property type="match status" value="1"/>
</dbReference>
<evidence type="ECO:0000259" key="5">
    <source>
        <dbReference type="Pfam" id="PF13610"/>
    </source>
</evidence>
<evidence type="ECO:0000256" key="3">
    <source>
        <dbReference type="ARBA" id="ARBA00023172"/>
    </source>
</evidence>
<comment type="caution">
    <text evidence="6">The sequence shown here is derived from an EMBL/GenBank/DDBJ whole genome shotgun (WGS) entry which is preliminary data.</text>
</comment>
<keyword evidence="7" id="KW-1185">Reference proteome</keyword>
<dbReference type="Proteomes" id="UP001596183">
    <property type="component" value="Unassembled WGS sequence"/>
</dbReference>
<dbReference type="SUPFAM" id="SSF53098">
    <property type="entry name" value="Ribonuclease H-like"/>
    <property type="match status" value="1"/>
</dbReference>
<dbReference type="PANTHER" id="PTHR35528:SF3">
    <property type="entry name" value="BLL1675 PROTEIN"/>
    <property type="match status" value="1"/>
</dbReference>
<organism evidence="6 7">
    <name type="scientific">Streptomyces incanus</name>
    <dbReference type="NCBI Taxonomy" id="887453"/>
    <lineage>
        <taxon>Bacteria</taxon>
        <taxon>Bacillati</taxon>
        <taxon>Actinomycetota</taxon>
        <taxon>Actinomycetes</taxon>
        <taxon>Kitasatosporales</taxon>
        <taxon>Streptomycetaceae</taxon>
        <taxon>Streptomyces</taxon>
    </lineage>
</organism>
<dbReference type="EMBL" id="JBHSPC010000102">
    <property type="protein sequence ID" value="MFC5674190.1"/>
    <property type="molecule type" value="Genomic_DNA"/>
</dbReference>
<proteinExistence type="predicted"/>
<dbReference type="InterPro" id="IPR032874">
    <property type="entry name" value="DDE_dom"/>
</dbReference>
<dbReference type="InterPro" id="IPR047930">
    <property type="entry name" value="Transpos_IS6"/>
</dbReference>
<feature type="region of interest" description="Disordered" evidence="4">
    <location>
        <begin position="154"/>
        <end position="176"/>
    </location>
</feature>
<reference evidence="7" key="1">
    <citation type="journal article" date="2019" name="Int. J. Syst. Evol. Microbiol.">
        <title>The Global Catalogue of Microorganisms (GCM) 10K type strain sequencing project: providing services to taxonomists for standard genome sequencing and annotation.</title>
        <authorList>
            <consortium name="The Broad Institute Genomics Platform"/>
            <consortium name="The Broad Institute Genome Sequencing Center for Infectious Disease"/>
            <person name="Wu L."/>
            <person name="Ma J."/>
        </authorList>
    </citation>
    <scope>NUCLEOTIDE SEQUENCE [LARGE SCALE GENOMIC DNA]</scope>
    <source>
        <strain evidence="7">JCM 13852</strain>
    </source>
</reference>
<evidence type="ECO:0000256" key="2">
    <source>
        <dbReference type="ARBA" id="ARBA00023125"/>
    </source>
</evidence>
<feature type="domain" description="DDE" evidence="5">
    <location>
        <begin position="75"/>
        <end position="204"/>
    </location>
</feature>
<accession>A0ABW0XU96</accession>
<keyword evidence="1" id="KW-0815">Transposition</keyword>
<evidence type="ECO:0000256" key="4">
    <source>
        <dbReference type="SAM" id="MobiDB-lite"/>
    </source>
</evidence>
<protein>
    <submittedName>
        <fullName evidence="6">IS6 family transposase</fullName>
    </submittedName>
</protein>
<dbReference type="RefSeq" id="WP_381218474.1">
    <property type="nucleotide sequence ID" value="NZ_JBHSPC010000102.1"/>
</dbReference>
<feature type="compositionally biased region" description="Polar residues" evidence="4">
    <location>
        <begin position="160"/>
        <end position="172"/>
    </location>
</feature>
<evidence type="ECO:0000313" key="7">
    <source>
        <dbReference type="Proteomes" id="UP001596183"/>
    </source>
</evidence>
<evidence type="ECO:0000256" key="1">
    <source>
        <dbReference type="ARBA" id="ARBA00022578"/>
    </source>
</evidence>
<evidence type="ECO:0000313" key="6">
    <source>
        <dbReference type="EMBL" id="MFC5674190.1"/>
    </source>
</evidence>
<dbReference type="InterPro" id="IPR052183">
    <property type="entry name" value="IS_Transposase"/>
</dbReference>
<dbReference type="InterPro" id="IPR012337">
    <property type="entry name" value="RNaseH-like_sf"/>
</dbReference>
<dbReference type="NCBIfam" id="NF033587">
    <property type="entry name" value="transpos_IS6"/>
    <property type="match status" value="1"/>
</dbReference>
<keyword evidence="3" id="KW-0233">DNA recombination</keyword>
<gene>
    <name evidence="6" type="ORF">ACFP2V_30195</name>
</gene>